<reference evidence="1 2" key="1">
    <citation type="submission" date="2016-02" db="EMBL/GenBank/DDBJ databases">
        <title>Complete genome sequence of Halocynthiibacter arcticus PAMC 20958t from arctic marine sediment.</title>
        <authorList>
            <person name="Lee Y.M."/>
            <person name="Baek K."/>
            <person name="Lee H.K."/>
            <person name="Shin S.C."/>
        </authorList>
    </citation>
    <scope>NUCLEOTIDE SEQUENCE [LARGE SCALE GENOMIC DNA]</scope>
    <source>
        <strain evidence="1">PAMC 20958</strain>
    </source>
</reference>
<sequence>MPPVAAAVSSGGSPYEVDQTLSQTQLRIMSCLQVIAMLLEKNDAYLPIFLRLEKELEIEKAKRDTIERARRYLPRLPH</sequence>
<evidence type="ECO:0000313" key="1">
    <source>
        <dbReference type="EMBL" id="AML51693.1"/>
    </source>
</evidence>
<dbReference type="Proteomes" id="UP000070371">
    <property type="component" value="Chromosome"/>
</dbReference>
<protein>
    <submittedName>
        <fullName evidence="1">Uncharacterized protein</fullName>
    </submittedName>
</protein>
<accession>A0A126V059</accession>
<proteinExistence type="predicted"/>
<keyword evidence="2" id="KW-1185">Reference proteome</keyword>
<organism evidence="1 2">
    <name type="scientific">Falsihalocynthiibacter arcticus</name>
    <dbReference type="NCBI Taxonomy" id="1579316"/>
    <lineage>
        <taxon>Bacteria</taxon>
        <taxon>Pseudomonadati</taxon>
        <taxon>Pseudomonadota</taxon>
        <taxon>Alphaproteobacteria</taxon>
        <taxon>Rhodobacterales</taxon>
        <taxon>Roseobacteraceae</taxon>
        <taxon>Falsihalocynthiibacter</taxon>
    </lineage>
</organism>
<gene>
    <name evidence="1" type="ORF">RC74_10845</name>
</gene>
<name>A0A126V059_9RHOB</name>
<evidence type="ECO:0000313" key="2">
    <source>
        <dbReference type="Proteomes" id="UP000070371"/>
    </source>
</evidence>
<dbReference type="EMBL" id="CP014327">
    <property type="protein sequence ID" value="AML51693.1"/>
    <property type="molecule type" value="Genomic_DNA"/>
</dbReference>
<dbReference type="KEGG" id="hat:RC74_10845"/>
<dbReference type="AlphaFoldDB" id="A0A126V059"/>